<keyword evidence="12" id="KW-0067">ATP-binding</keyword>
<reference evidence="12 13" key="1">
    <citation type="submission" date="2024-05" db="EMBL/GenBank/DDBJ databases">
        <authorList>
            <person name="Jiang F."/>
        </authorList>
    </citation>
    <scope>NUCLEOTIDE SEQUENCE [LARGE SCALE GENOMIC DNA]</scope>
    <source>
        <strain evidence="12 13">LZ166</strain>
    </source>
</reference>
<dbReference type="InterPro" id="IPR003661">
    <property type="entry name" value="HisK_dim/P_dom"/>
</dbReference>
<dbReference type="InterPro" id="IPR029016">
    <property type="entry name" value="GAF-like_dom_sf"/>
</dbReference>
<protein>
    <recommendedName>
        <fullName evidence="3">histidine kinase</fullName>
        <ecNumber evidence="3">2.7.13.3</ecNumber>
    </recommendedName>
</protein>
<evidence type="ECO:0000256" key="9">
    <source>
        <dbReference type="ARBA" id="ARBA00023170"/>
    </source>
</evidence>
<dbReference type="RefSeq" id="WP_367956429.1">
    <property type="nucleotide sequence ID" value="NZ_JBDPGJ010000005.1"/>
</dbReference>
<dbReference type="GO" id="GO:0005524">
    <property type="term" value="F:ATP binding"/>
    <property type="evidence" value="ECO:0007669"/>
    <property type="project" value="UniProtKB-KW"/>
</dbReference>
<dbReference type="InterPro" id="IPR013654">
    <property type="entry name" value="PAS_2"/>
</dbReference>
<dbReference type="EC" id="2.7.13.3" evidence="3"/>
<proteinExistence type="inferred from homology"/>
<evidence type="ECO:0000259" key="10">
    <source>
        <dbReference type="PROSITE" id="PS50046"/>
    </source>
</evidence>
<dbReference type="SMART" id="SM00387">
    <property type="entry name" value="HATPase_c"/>
    <property type="match status" value="1"/>
</dbReference>
<dbReference type="SMART" id="SM00065">
    <property type="entry name" value="GAF"/>
    <property type="match status" value="1"/>
</dbReference>
<dbReference type="Pfam" id="PF00360">
    <property type="entry name" value="PHY"/>
    <property type="match status" value="1"/>
</dbReference>
<dbReference type="InterPro" id="IPR036890">
    <property type="entry name" value="HATPase_C_sf"/>
</dbReference>
<dbReference type="Pfam" id="PF08446">
    <property type="entry name" value="PAS_2"/>
    <property type="match status" value="1"/>
</dbReference>
<dbReference type="SUPFAM" id="SSF55785">
    <property type="entry name" value="PYP-like sensor domain (PAS domain)"/>
    <property type="match status" value="1"/>
</dbReference>
<feature type="domain" description="Histidine kinase" evidence="11">
    <location>
        <begin position="518"/>
        <end position="731"/>
    </location>
</feature>
<evidence type="ECO:0000256" key="3">
    <source>
        <dbReference type="ARBA" id="ARBA00012438"/>
    </source>
</evidence>
<evidence type="ECO:0000313" key="13">
    <source>
        <dbReference type="Proteomes" id="UP001556692"/>
    </source>
</evidence>
<dbReference type="Gene3D" id="3.30.450.20">
    <property type="entry name" value="PAS domain"/>
    <property type="match status" value="1"/>
</dbReference>
<gene>
    <name evidence="12" type="ORF">ABGN05_23190</name>
</gene>
<evidence type="ECO:0000256" key="2">
    <source>
        <dbReference type="ARBA" id="ARBA00006402"/>
    </source>
</evidence>
<evidence type="ECO:0000256" key="1">
    <source>
        <dbReference type="ARBA" id="ARBA00000085"/>
    </source>
</evidence>
<dbReference type="Pfam" id="PF01590">
    <property type="entry name" value="GAF"/>
    <property type="match status" value="1"/>
</dbReference>
<dbReference type="Gene3D" id="3.30.450.40">
    <property type="match status" value="1"/>
</dbReference>
<accession>A0ABV3SP59</accession>
<evidence type="ECO:0000313" key="12">
    <source>
        <dbReference type="EMBL" id="MEX0408568.1"/>
    </source>
</evidence>
<dbReference type="Gene3D" id="3.30.450.270">
    <property type="match status" value="1"/>
</dbReference>
<evidence type="ECO:0000259" key="11">
    <source>
        <dbReference type="PROSITE" id="PS50109"/>
    </source>
</evidence>
<keyword evidence="6" id="KW-0808">Transferase</keyword>
<feature type="domain" description="Phytochrome chromophore attachment site" evidence="10">
    <location>
        <begin position="138"/>
        <end position="296"/>
    </location>
</feature>
<keyword evidence="7" id="KW-0418">Kinase</keyword>
<dbReference type="Proteomes" id="UP001556692">
    <property type="component" value="Unassembled WGS sequence"/>
</dbReference>
<evidence type="ECO:0000256" key="4">
    <source>
        <dbReference type="ARBA" id="ARBA00022543"/>
    </source>
</evidence>
<dbReference type="Gene3D" id="1.10.287.130">
    <property type="match status" value="1"/>
</dbReference>
<dbReference type="PROSITE" id="PS50046">
    <property type="entry name" value="PHYTOCHROME_2"/>
    <property type="match status" value="1"/>
</dbReference>
<organism evidence="12 13">
    <name type="scientific">Aquibium pacificus</name>
    <dbReference type="NCBI Taxonomy" id="3153579"/>
    <lineage>
        <taxon>Bacteria</taxon>
        <taxon>Pseudomonadati</taxon>
        <taxon>Pseudomonadota</taxon>
        <taxon>Alphaproteobacteria</taxon>
        <taxon>Hyphomicrobiales</taxon>
        <taxon>Phyllobacteriaceae</taxon>
        <taxon>Aquibium</taxon>
    </lineage>
</organism>
<evidence type="ECO:0000256" key="7">
    <source>
        <dbReference type="ARBA" id="ARBA00022777"/>
    </source>
</evidence>
<name>A0ABV3SP59_9HYPH</name>
<dbReference type="InterPro" id="IPR016132">
    <property type="entry name" value="Phyto_chromo_attachment"/>
</dbReference>
<dbReference type="InterPro" id="IPR050351">
    <property type="entry name" value="BphY/WalK/GraS-like"/>
</dbReference>
<dbReference type="InterPro" id="IPR003594">
    <property type="entry name" value="HATPase_dom"/>
</dbReference>
<dbReference type="SUPFAM" id="SSF55874">
    <property type="entry name" value="ATPase domain of HSP90 chaperone/DNA topoisomerase II/histidine kinase"/>
    <property type="match status" value="1"/>
</dbReference>
<dbReference type="InterPro" id="IPR013515">
    <property type="entry name" value="Phytochrome_cen-reg"/>
</dbReference>
<sequence>MTDPISEDLEACAREPIHIPGAIQPHGVLLVLDRSDLTILQASRNAASMLGASIEAGARLADILPDIAREISDEMSLEESGFQQQFDIGGRPMNAAAHRSGETLLLELETVPVDGERSVERLFPRLRRFADSLAAARDDQGAAELLARHIRGLTGFDRVLVYRFDEEWNGHVIGEDGNGVLPSYLGLRFPAGDIPAQARQLYRLNRVRIIPDVNYVPVSIDPDEDPRTGQPLDLSFSILRSVSPIHLEYMRNMGTAASMSVSIVVDGKLWGLVACHSRNPHMVALNVRDACDFAVQSAAMQIAGRERAREVAKQVQLGETSRRLLAAMTYVSDWRKGIFAQEQDLLAQVGASGAAIVAEDGCWCAGKCPGEAQIRSIVDWLERKGTPDIVSTDHLAEEFPDAAEFADVGSGLIAITISELYPSWLLWFRPEVVRTVAWGGDPHKVVREAGRIHPRKSFEAWKEQLRHRSTPWSQTEIAAARNLRDAVVGIVLRRAEELAQLTEDLQRSNKELEAFSYSVSHDLRAPFRHIVGFSELLREREKNLDQKSRHYLDTIAESAVAAGRLVDDLLNFSHLGRTELAFKNVDMNKVVNEVRQSLALAAKGRRIVWNVEELPSAWGDATLLRQVWHNLVENAVKYTRPKEEAVISISGRREGEETIYAIGDNGVGFDMAYIDKLFGVFQRLQRVEDFEGTGIGLALSRRVIERHGGRIWAEGEVDRGARFHFALPVKKKGEYGG</sequence>
<evidence type="ECO:0000256" key="8">
    <source>
        <dbReference type="ARBA" id="ARBA00022991"/>
    </source>
</evidence>
<dbReference type="PRINTS" id="PR01033">
    <property type="entry name" value="PHYTOCHROME"/>
</dbReference>
<dbReference type="EMBL" id="JBDPGJ010000005">
    <property type="protein sequence ID" value="MEX0408568.1"/>
    <property type="molecule type" value="Genomic_DNA"/>
</dbReference>
<dbReference type="InterPro" id="IPR043150">
    <property type="entry name" value="Phytochrome_PHY_sf"/>
</dbReference>
<dbReference type="PANTHER" id="PTHR42878:SF15">
    <property type="entry name" value="BACTERIOPHYTOCHROME"/>
    <property type="match status" value="1"/>
</dbReference>
<evidence type="ECO:0000256" key="6">
    <source>
        <dbReference type="ARBA" id="ARBA00022679"/>
    </source>
</evidence>
<dbReference type="CDD" id="cd00082">
    <property type="entry name" value="HisKA"/>
    <property type="match status" value="1"/>
</dbReference>
<dbReference type="Pfam" id="PF00512">
    <property type="entry name" value="HisKA"/>
    <property type="match status" value="1"/>
</dbReference>
<dbReference type="InterPro" id="IPR036097">
    <property type="entry name" value="HisK_dim/P_sf"/>
</dbReference>
<dbReference type="InterPro" id="IPR003018">
    <property type="entry name" value="GAF"/>
</dbReference>
<dbReference type="InterPro" id="IPR035965">
    <property type="entry name" value="PAS-like_dom_sf"/>
</dbReference>
<keyword evidence="12" id="KW-0547">Nucleotide-binding</keyword>
<dbReference type="InterPro" id="IPR005467">
    <property type="entry name" value="His_kinase_dom"/>
</dbReference>
<evidence type="ECO:0000256" key="5">
    <source>
        <dbReference type="ARBA" id="ARBA00022606"/>
    </source>
</evidence>
<dbReference type="SUPFAM" id="SSF55781">
    <property type="entry name" value="GAF domain-like"/>
    <property type="match status" value="2"/>
</dbReference>
<keyword evidence="5" id="KW-0716">Sensory transduction</keyword>
<keyword evidence="9" id="KW-0675">Receptor</keyword>
<keyword evidence="8" id="KW-0157">Chromophore</keyword>
<dbReference type="SUPFAM" id="SSF47384">
    <property type="entry name" value="Homodimeric domain of signal transducing histidine kinase"/>
    <property type="match status" value="1"/>
</dbReference>
<dbReference type="Pfam" id="PF02518">
    <property type="entry name" value="HATPase_c"/>
    <property type="match status" value="1"/>
</dbReference>
<comment type="caution">
    <text evidence="12">The sequence shown here is derived from an EMBL/GenBank/DDBJ whole genome shotgun (WGS) entry which is preliminary data.</text>
</comment>
<keyword evidence="4" id="KW-0600">Photoreceptor protein</keyword>
<comment type="catalytic activity">
    <reaction evidence="1">
        <text>ATP + protein L-histidine = ADP + protein N-phospho-L-histidine.</text>
        <dbReference type="EC" id="2.7.13.3"/>
    </reaction>
</comment>
<dbReference type="Gene3D" id="3.30.565.10">
    <property type="entry name" value="Histidine kinase-like ATPase, C-terminal domain"/>
    <property type="match status" value="1"/>
</dbReference>
<dbReference type="SMART" id="SM00388">
    <property type="entry name" value="HisKA"/>
    <property type="match status" value="1"/>
</dbReference>
<keyword evidence="13" id="KW-1185">Reference proteome</keyword>
<dbReference type="PANTHER" id="PTHR42878">
    <property type="entry name" value="TWO-COMPONENT HISTIDINE KINASE"/>
    <property type="match status" value="1"/>
</dbReference>
<comment type="similarity">
    <text evidence="2">In the N-terminal section; belongs to the phytochrome family.</text>
</comment>
<dbReference type="PROSITE" id="PS50109">
    <property type="entry name" value="HIS_KIN"/>
    <property type="match status" value="1"/>
</dbReference>
<dbReference type="InterPro" id="IPR001294">
    <property type="entry name" value="Phytochrome"/>
</dbReference>